<evidence type="ECO:0000256" key="1">
    <source>
        <dbReference type="SAM" id="MobiDB-lite"/>
    </source>
</evidence>
<proteinExistence type="predicted"/>
<evidence type="ECO:0000313" key="2">
    <source>
        <dbReference type="EMBL" id="MCF6376917.1"/>
    </source>
</evidence>
<keyword evidence="3" id="KW-1185">Reference proteome</keyword>
<gene>
    <name evidence="2" type="ORF">L2K70_04815</name>
</gene>
<protein>
    <submittedName>
        <fullName evidence="2">Uncharacterized protein</fullName>
    </submittedName>
</protein>
<accession>A0ABS9H9I5</accession>
<organism evidence="2 3">
    <name type="scientific">Nocardioides potassii</name>
    <dbReference type="NCBI Taxonomy" id="2911371"/>
    <lineage>
        <taxon>Bacteria</taxon>
        <taxon>Bacillati</taxon>
        <taxon>Actinomycetota</taxon>
        <taxon>Actinomycetes</taxon>
        <taxon>Propionibacteriales</taxon>
        <taxon>Nocardioidaceae</taxon>
        <taxon>Nocardioides</taxon>
    </lineage>
</organism>
<feature type="region of interest" description="Disordered" evidence="1">
    <location>
        <begin position="78"/>
        <end position="112"/>
    </location>
</feature>
<dbReference type="Proteomes" id="UP001201161">
    <property type="component" value="Unassembled WGS sequence"/>
</dbReference>
<dbReference type="EMBL" id="JAKJHZ010000005">
    <property type="protein sequence ID" value="MCF6376917.1"/>
    <property type="molecule type" value="Genomic_DNA"/>
</dbReference>
<name>A0ABS9H9I5_9ACTN</name>
<feature type="compositionally biased region" description="Basic and acidic residues" evidence="1">
    <location>
        <begin position="78"/>
        <end position="97"/>
    </location>
</feature>
<evidence type="ECO:0000313" key="3">
    <source>
        <dbReference type="Proteomes" id="UP001201161"/>
    </source>
</evidence>
<dbReference type="RefSeq" id="WP_236399797.1">
    <property type="nucleotide sequence ID" value="NZ_JAKJHZ010000005.1"/>
</dbReference>
<sequence length="112" mass="12630">MPWFKVDDNLALHAKVLAAGNGAMGLWVRAGAWSMQQLTDGFVPNAIAVTLGTKAEATRLVRAGLWDQKDDGYQFHEWDQRQPSRVQVHAEREAAAERKRKSREKRQKDGDS</sequence>
<comment type="caution">
    <text evidence="2">The sequence shown here is derived from an EMBL/GenBank/DDBJ whole genome shotgun (WGS) entry which is preliminary data.</text>
</comment>
<reference evidence="2 3" key="1">
    <citation type="submission" date="2022-01" db="EMBL/GenBank/DDBJ databases">
        <title>Nocardioides sp. nov., an actinomycete isolated from mining soil.</title>
        <authorList>
            <person name="Liu L."/>
        </authorList>
    </citation>
    <scope>NUCLEOTIDE SEQUENCE [LARGE SCALE GENOMIC DNA]</scope>
    <source>
        <strain evidence="2 3">KLBMP 9356</strain>
    </source>
</reference>